<dbReference type="InterPro" id="IPR027417">
    <property type="entry name" value="P-loop_NTPase"/>
</dbReference>
<dbReference type="SUPFAM" id="SSF52540">
    <property type="entry name" value="P-loop containing nucleoside triphosphate hydrolases"/>
    <property type="match status" value="1"/>
</dbReference>
<dbReference type="Pfam" id="PF13238">
    <property type="entry name" value="AAA_18"/>
    <property type="match status" value="1"/>
</dbReference>
<sequence length="228" mass="24263">MSVREGGRCPPSCGLPPGYFDKEEGQALIRRIEELPGARVLVAVAGAPGSGKSTLAEALVARLADAVVVPMDGFHLDDRILDGRGLRARKGAVNTFDSQGFAALAARLADEAQEVFYPVFDRSREISLAGAGAVLPQDRIVVIEGNYLLLDHAPWNAVSYDLRVFLDVPPAELRRRLTARWAGLGKSDAEIAAHLQNDLANAELVAGQSRGADVVLVGQEAHHEPGDG</sequence>
<dbReference type="EMBL" id="FOHO01000003">
    <property type="protein sequence ID" value="SET10015.1"/>
    <property type="molecule type" value="Genomic_DNA"/>
</dbReference>
<keyword evidence="2" id="KW-1185">Reference proteome</keyword>
<name>A0A1I0BUF5_9RHOB</name>
<proteinExistence type="predicted"/>
<evidence type="ECO:0000313" key="1">
    <source>
        <dbReference type="EMBL" id="SET10015.1"/>
    </source>
</evidence>
<accession>A0A1I0BUF5</accession>
<protein>
    <submittedName>
        <fullName evidence="1">AAA domain-containing protein</fullName>
    </submittedName>
</protein>
<organism evidence="1 2">
    <name type="scientific">Paracoccus homiensis</name>
    <dbReference type="NCBI Taxonomy" id="364199"/>
    <lineage>
        <taxon>Bacteria</taxon>
        <taxon>Pseudomonadati</taxon>
        <taxon>Pseudomonadota</taxon>
        <taxon>Alphaproteobacteria</taxon>
        <taxon>Rhodobacterales</taxon>
        <taxon>Paracoccaceae</taxon>
        <taxon>Paracoccus</taxon>
    </lineage>
</organism>
<dbReference type="PANTHER" id="PTHR10285">
    <property type="entry name" value="URIDINE KINASE"/>
    <property type="match status" value="1"/>
</dbReference>
<dbReference type="AlphaFoldDB" id="A0A1I0BUF5"/>
<dbReference type="RefSeq" id="WP_090732965.1">
    <property type="nucleotide sequence ID" value="NZ_FOHO01000003.1"/>
</dbReference>
<gene>
    <name evidence="1" type="ORF">SAMN04489858_10345</name>
</gene>
<dbReference type="OrthoDB" id="1550976at2"/>
<dbReference type="Proteomes" id="UP000199180">
    <property type="component" value="Unassembled WGS sequence"/>
</dbReference>
<evidence type="ECO:0000313" key="2">
    <source>
        <dbReference type="Proteomes" id="UP000199180"/>
    </source>
</evidence>
<dbReference type="STRING" id="364199.SAMN04489858_10345"/>
<dbReference type="Gene3D" id="3.40.50.300">
    <property type="entry name" value="P-loop containing nucleotide triphosphate hydrolases"/>
    <property type="match status" value="1"/>
</dbReference>
<reference evidence="1 2" key="1">
    <citation type="submission" date="2016-10" db="EMBL/GenBank/DDBJ databases">
        <authorList>
            <person name="de Groot N.N."/>
        </authorList>
    </citation>
    <scope>NUCLEOTIDE SEQUENCE [LARGE SCALE GENOMIC DNA]</scope>
    <source>
        <strain evidence="1 2">DSM 17862</strain>
    </source>
</reference>